<dbReference type="Proteomes" id="UP000005940">
    <property type="component" value="Chromosome"/>
</dbReference>
<organism evidence="1 2">
    <name type="scientific">Streptomyces tsukubensis (strain DSM 42081 / NBRC 108919 / NRRL 18488 / 9993)</name>
    <dbReference type="NCBI Taxonomy" id="1114943"/>
    <lineage>
        <taxon>Bacteria</taxon>
        <taxon>Bacillati</taxon>
        <taxon>Actinomycetota</taxon>
        <taxon>Actinomycetes</taxon>
        <taxon>Kitasatosporales</taxon>
        <taxon>Streptomycetaceae</taxon>
        <taxon>Streptomyces</taxon>
    </lineage>
</organism>
<dbReference type="EMBL" id="CP029159">
    <property type="protein sequence ID" value="QKM69132.1"/>
    <property type="molecule type" value="Genomic_DNA"/>
</dbReference>
<dbReference type="AlphaFoldDB" id="I2N0N5"/>
<sequence length="83" mass="9058">MKRAGAARFPWREAWPGPARTDDGHAWTTGDCWLYCRRAGVRVLWVGSVHTPAATGDLYACGACIAEIASRVRTQVIARDTAV</sequence>
<accession>I2N0N5</accession>
<evidence type="ECO:0000313" key="1">
    <source>
        <dbReference type="EMBL" id="QKM69132.1"/>
    </source>
</evidence>
<reference evidence="1 2" key="1">
    <citation type="journal article" date="2012" name="J. Bacteriol.">
        <title>Draft genome of Streptomyces tsukubaensis NRRL 18488, the producer of the clinically important immunosuppressant tacrolimus (FK506).</title>
        <authorList>
            <person name="Barreiro C."/>
            <person name="Prieto C."/>
            <person name="Sola-Landa A."/>
            <person name="Solera E."/>
            <person name="Martinez-Castro M."/>
            <person name="Perez-Redondo R."/>
            <person name="Garcia-Estrada C."/>
            <person name="Aparicio J.F."/>
            <person name="Fernandez-Martinez L.T."/>
            <person name="Santos-Aberturas J."/>
            <person name="Salehi-Najafabadi Z."/>
            <person name="Rodriguez-Garcia A."/>
            <person name="Tauch A."/>
            <person name="Martin J.F."/>
        </authorList>
    </citation>
    <scope>NUCLEOTIDE SEQUENCE [LARGE SCALE GENOMIC DNA]</scope>
    <source>
        <strain evidence="2">DSM 42081 / NBRC 108919 / NRRL 18488 / 9993</strain>
    </source>
</reference>
<gene>
    <name evidence="1" type="ORF">STSU_020155</name>
</gene>
<protein>
    <submittedName>
        <fullName evidence="1">Uncharacterized protein</fullName>
    </submittedName>
</protein>
<evidence type="ECO:0000313" key="2">
    <source>
        <dbReference type="Proteomes" id="UP000005940"/>
    </source>
</evidence>
<name>I2N0N5_STRT9</name>
<keyword evidence="2" id="KW-1185">Reference proteome</keyword>
<proteinExistence type="predicted"/>